<keyword evidence="2" id="KW-1185">Reference proteome</keyword>
<dbReference type="EMBL" id="QJKJ01000027">
    <property type="protein sequence ID" value="RDY14713.1"/>
    <property type="molecule type" value="Genomic_DNA"/>
</dbReference>
<evidence type="ECO:0000313" key="2">
    <source>
        <dbReference type="Proteomes" id="UP000257109"/>
    </source>
</evidence>
<reference evidence="1" key="1">
    <citation type="submission" date="2018-05" db="EMBL/GenBank/DDBJ databases">
        <title>Draft genome of Mucuna pruriens seed.</title>
        <authorList>
            <person name="Nnadi N.E."/>
            <person name="Vos R."/>
            <person name="Hasami M.H."/>
            <person name="Devisetty U.K."/>
            <person name="Aguiy J.C."/>
        </authorList>
    </citation>
    <scope>NUCLEOTIDE SEQUENCE [LARGE SCALE GENOMIC DNA]</scope>
    <source>
        <strain evidence="1">JCA_2017</strain>
    </source>
</reference>
<accession>A0A371II59</accession>
<dbReference type="Proteomes" id="UP000257109">
    <property type="component" value="Unassembled WGS sequence"/>
</dbReference>
<gene>
    <name evidence="1" type="ORF">CR513_00171</name>
</gene>
<protein>
    <submittedName>
        <fullName evidence="1">Uncharacterized protein</fullName>
    </submittedName>
</protein>
<feature type="non-terminal residue" evidence="1">
    <location>
        <position position="1"/>
    </location>
</feature>
<name>A0A371II59_MUCPR</name>
<evidence type="ECO:0000313" key="1">
    <source>
        <dbReference type="EMBL" id="RDY14713.1"/>
    </source>
</evidence>
<proteinExistence type="predicted"/>
<sequence length="78" mass="9232">MVRQYANQADKGYKKVSFELGDWVCIHMRKERSLARRQSKLQPRDDSDEFDSTMNLFEKGRIDGNLDKSNNLQDFCKE</sequence>
<dbReference type="AlphaFoldDB" id="A0A371II59"/>
<dbReference type="OrthoDB" id="1935586at2759"/>
<organism evidence="1 2">
    <name type="scientific">Mucuna pruriens</name>
    <name type="common">Velvet bean</name>
    <name type="synonym">Dolichos pruriens</name>
    <dbReference type="NCBI Taxonomy" id="157652"/>
    <lineage>
        <taxon>Eukaryota</taxon>
        <taxon>Viridiplantae</taxon>
        <taxon>Streptophyta</taxon>
        <taxon>Embryophyta</taxon>
        <taxon>Tracheophyta</taxon>
        <taxon>Spermatophyta</taxon>
        <taxon>Magnoliopsida</taxon>
        <taxon>eudicotyledons</taxon>
        <taxon>Gunneridae</taxon>
        <taxon>Pentapetalae</taxon>
        <taxon>rosids</taxon>
        <taxon>fabids</taxon>
        <taxon>Fabales</taxon>
        <taxon>Fabaceae</taxon>
        <taxon>Papilionoideae</taxon>
        <taxon>50 kb inversion clade</taxon>
        <taxon>NPAAA clade</taxon>
        <taxon>indigoferoid/millettioid clade</taxon>
        <taxon>Phaseoleae</taxon>
        <taxon>Mucuna</taxon>
    </lineage>
</organism>
<comment type="caution">
    <text evidence="1">The sequence shown here is derived from an EMBL/GenBank/DDBJ whole genome shotgun (WGS) entry which is preliminary data.</text>
</comment>